<accession>A0A4Q9DGM7</accession>
<dbReference type="Proteomes" id="UP000293142">
    <property type="component" value="Unassembled WGS sequence"/>
</dbReference>
<dbReference type="RefSeq" id="WP_131018333.1">
    <property type="nucleotide sequence ID" value="NZ_SIRE01000037.1"/>
</dbReference>
<proteinExistence type="predicted"/>
<dbReference type="AlphaFoldDB" id="A0A4Q9DGM7"/>
<organism evidence="1 2">
    <name type="scientific">Paenibacillus thalictri</name>
    <dbReference type="NCBI Taxonomy" id="2527873"/>
    <lineage>
        <taxon>Bacteria</taxon>
        <taxon>Bacillati</taxon>
        <taxon>Bacillota</taxon>
        <taxon>Bacilli</taxon>
        <taxon>Bacillales</taxon>
        <taxon>Paenibacillaceae</taxon>
        <taxon>Paenibacillus</taxon>
    </lineage>
</organism>
<reference evidence="1 2" key="1">
    <citation type="submission" date="2019-02" db="EMBL/GenBank/DDBJ databases">
        <title>Paenibacillus sp. nov., isolated from surface-sterilized tissue of Thalictrum simplex L.</title>
        <authorList>
            <person name="Tuo L."/>
        </authorList>
    </citation>
    <scope>NUCLEOTIDE SEQUENCE [LARGE SCALE GENOMIC DNA]</scope>
    <source>
        <strain evidence="1 2">N2SHLJ1</strain>
    </source>
</reference>
<evidence type="ECO:0000313" key="2">
    <source>
        <dbReference type="Proteomes" id="UP000293142"/>
    </source>
</evidence>
<name>A0A4Q9DGM7_9BACL</name>
<protein>
    <submittedName>
        <fullName evidence="1">(2Fe-2S)-binding protein</fullName>
    </submittedName>
</protein>
<evidence type="ECO:0000313" key="1">
    <source>
        <dbReference type="EMBL" id="TBL69687.1"/>
    </source>
</evidence>
<dbReference type="OrthoDB" id="2819999at2"/>
<comment type="caution">
    <text evidence="1">The sequence shown here is derived from an EMBL/GenBank/DDBJ whole genome shotgun (WGS) entry which is preliminary data.</text>
</comment>
<sequence length="263" mass="29987">MSTKIDYPFLEHKYNFITEAHPSPALTAPLSDFLDDKKGEALIQAIMQIIRAGKPDIAAFHLSSWLAMVCSSAQTCLSLYDMALQVSPERLHLHIVVTEGRRKVSFLFREKEQAFVSVAETGGSRAEALRAFYEGTMFPIFRGIARASATRELQLWPQMAMRLHNEKDYILSQAYSEDRISLIEQDFAVLLNGLNVEELGLRKNPFNAEFRWIPDMHQPEKMARQKIACCLAYQTDTQHGYCYTCPRLDEEGRKAKRKSVSSC</sequence>
<gene>
    <name evidence="1" type="ORF">EYB31_35490</name>
</gene>
<keyword evidence="2" id="KW-1185">Reference proteome</keyword>
<dbReference type="EMBL" id="SIRE01000037">
    <property type="protein sequence ID" value="TBL69687.1"/>
    <property type="molecule type" value="Genomic_DNA"/>
</dbReference>